<proteinExistence type="predicted"/>
<dbReference type="Pfam" id="PF13604">
    <property type="entry name" value="AAA_30"/>
    <property type="match status" value="1"/>
</dbReference>
<evidence type="ECO:0000256" key="1">
    <source>
        <dbReference type="SAM" id="MobiDB-lite"/>
    </source>
</evidence>
<dbReference type="EMBL" id="ANHZ02000012">
    <property type="protein sequence ID" value="EME36548.1"/>
    <property type="molecule type" value="Genomic_DNA"/>
</dbReference>
<dbReference type="Proteomes" id="UP000009877">
    <property type="component" value="Unassembled WGS sequence"/>
</dbReference>
<reference evidence="3 4" key="1">
    <citation type="journal article" date="2014" name="Genome Announc.">
        <title>Draft Genome Sequence of Kocuria palustris PEL.</title>
        <authorList>
            <person name="Sharma G."/>
            <person name="Khatri I."/>
            <person name="Subramanian S."/>
        </authorList>
    </citation>
    <scope>NUCLEOTIDE SEQUENCE [LARGE SCALE GENOMIC DNA]</scope>
    <source>
        <strain evidence="3 4">PEL</strain>
    </source>
</reference>
<protein>
    <recommendedName>
        <fullName evidence="2">TrwC relaxase domain-containing protein</fullName>
    </recommendedName>
</protein>
<feature type="compositionally biased region" description="Basic and acidic residues" evidence="1">
    <location>
        <begin position="1419"/>
        <end position="1437"/>
    </location>
</feature>
<keyword evidence="4" id="KW-1185">Reference proteome</keyword>
<dbReference type="CDD" id="cd18809">
    <property type="entry name" value="SF1_C_RecD"/>
    <property type="match status" value="1"/>
</dbReference>
<evidence type="ECO:0000259" key="2">
    <source>
        <dbReference type="Pfam" id="PF08751"/>
    </source>
</evidence>
<feature type="domain" description="TrwC relaxase" evidence="2">
    <location>
        <begin position="9"/>
        <end position="395"/>
    </location>
</feature>
<feature type="compositionally biased region" description="Low complexity" evidence="1">
    <location>
        <begin position="1321"/>
        <end position="1332"/>
    </location>
</feature>
<dbReference type="InterPro" id="IPR014862">
    <property type="entry name" value="TrwC"/>
</dbReference>
<feature type="compositionally biased region" description="Polar residues" evidence="1">
    <location>
        <begin position="1392"/>
        <end position="1406"/>
    </location>
</feature>
<sequence length="1448" mass="158191">MMTLHRLSAGDGYAYYTQEVASADELRRGGRELGDYYTVEGMPPGQWVGHSQELLGVSGEVTEAQMKALFGEGLHPEADARIAAGESVQDVQLGARYKRVSKPDTEFTRRLADELARYERLNHRPATGTDKREIRGRVGGQLFREMHGRDASSGQELGQFMSRQSRPKQQAVAGFDLVFSPSKSVSLLWALGGDEARGAVEAAHEDAIRHTLAYVENEALYTRRGRNGVRQIDVDGGLVATKFRHYDSRTGDPQLHDHVVVANKVRGADGKWSTIDSRTLHKMAVSASETYNARVIEQVCDRLGVSAVERAVGGSETVLEIDGISDDAIARASGRRASVTQRLEALSAEFEERHGRAPDTKQRTQLAQQATLETRPKKKDARRLSDLVSQWQSEYRGDVGMPLGPDLLAHVRAAAQSRQSRPEVVDPEGVASSVVHVLSGKRSTWQVAHVRAEAIRQLARLRPGAQMPEQTVEQVVQAATQRHSLSMSAPRVLTPNLPEFTRADGTSQFVRAEAEVFTSQEVIDAEHDVLAAAQRVIVPQVSPAVFDQTAAAHVGPLSESQRELAREFTCGEHLFSVGIGPAGAGKTTSLRLMADAVRAADREVFAVAPTAAAASVMGAEIQAEATTLDAFLMDQKGRPGPSRLSPGDVVLVDEVGMVSTPQLAALLRQAQQTGAVVRGIGDDRQLAAVGAGGALRLVSHQVGATRLDEVHRFRTEGEAAASTALREPSGTAADDPWAWYIDHDRVVAGDEDVMLSAALRAWDEDTTAGKTALLVAADNPAVDELNRRAQALRAAHGQIDTTGPAATLRDGAHAWVGDRIVTRHNDRRRQVNQGKDFVKNGDEWEVTGVADDGAAVLRHASHGGTLALEPEYMAQHTQLAYASTVHRAQGSTVDTAHAVLTDRTDRAAAYVAVSRGRESNHVYLPLNEDQTRDDVLEAITAAYDRDLPAHEAVIEQTHATTSLAEMATMYDELDSTAFNQRMQATARQRLGTDEAAPLLDSDAWEAVVANLRTAQNHGLNAGTILEQSWRQHGLSDADDVGAVMAWRIEHRTDSAVEQIATGGHRPFSQVSDEFLDRALSRTPAAATPTLEDPEWGRRPFAWVKTDELRGRVDDWKNDSAEQEMPAAQRHRIQWQGQTMAAELERRAGLSPDQRAIEQMCRGDRPRSGHTLTLHNALANERRTRDLLAPVDDHQPQARGVSEDLAPTRHLEDDMVPDQHRHALAQLHARMELRAQTRGAELAENPPAWADALGPVPARADRREEWHRVAAETEAYRDRYNVPTHAPELIPARFTAPAADRLREQATALHKHSALTTAPPVSAQQRSAAADAAAETERRAVGTSPAQAAVDRRRDDRAAETATPQSQRREQAAGMAERHSATRQGAADLLKEFTQQTTRSAPASTSPDAEPDSAAMLRELQQRRRTERQAQRPDDQPQPHRAPNRGPQR</sequence>
<organism evidence="3 4">
    <name type="scientific">Kocuria palustris PEL</name>
    <dbReference type="NCBI Taxonomy" id="1236550"/>
    <lineage>
        <taxon>Bacteria</taxon>
        <taxon>Bacillati</taxon>
        <taxon>Actinomycetota</taxon>
        <taxon>Actinomycetes</taxon>
        <taxon>Micrococcales</taxon>
        <taxon>Micrococcaceae</taxon>
        <taxon>Kocuria</taxon>
    </lineage>
</organism>
<feature type="compositionally biased region" description="Polar residues" evidence="1">
    <location>
        <begin position="363"/>
        <end position="372"/>
    </location>
</feature>
<evidence type="ECO:0000313" key="4">
    <source>
        <dbReference type="Proteomes" id="UP000009877"/>
    </source>
</evidence>
<feature type="compositionally biased region" description="Basic and acidic residues" evidence="1">
    <location>
        <begin position="1349"/>
        <end position="1358"/>
    </location>
</feature>
<dbReference type="Pfam" id="PF08751">
    <property type="entry name" value="TrwC"/>
    <property type="match status" value="1"/>
</dbReference>
<name>M2XUQ6_9MICC</name>
<feature type="region of interest" description="Disordered" evidence="1">
    <location>
        <begin position="351"/>
        <end position="383"/>
    </location>
</feature>
<dbReference type="Gene3D" id="2.30.30.940">
    <property type="match status" value="1"/>
</dbReference>
<feature type="region of interest" description="Disordered" evidence="1">
    <location>
        <begin position="1306"/>
        <end position="1448"/>
    </location>
</feature>
<accession>M2XUQ6</accession>
<dbReference type="SUPFAM" id="SSF55464">
    <property type="entry name" value="Origin of replication-binding domain, RBD-like"/>
    <property type="match status" value="1"/>
</dbReference>
<feature type="compositionally biased region" description="Basic and acidic residues" evidence="1">
    <location>
        <begin position="351"/>
        <end position="362"/>
    </location>
</feature>
<dbReference type="RefSeq" id="WP_006214758.1">
    <property type="nucleotide sequence ID" value="NZ_ANHZ02000012.1"/>
</dbReference>
<feature type="compositionally biased region" description="Basic and acidic residues" evidence="1">
    <location>
        <begin position="1366"/>
        <end position="1379"/>
    </location>
</feature>
<comment type="caution">
    <text evidence="3">The sequence shown here is derived from an EMBL/GenBank/DDBJ whole genome shotgun (WGS) entry which is preliminary data.</text>
</comment>
<dbReference type="SUPFAM" id="SSF52540">
    <property type="entry name" value="P-loop containing nucleoside triphosphate hydrolases"/>
    <property type="match status" value="2"/>
</dbReference>
<evidence type="ECO:0000313" key="3">
    <source>
        <dbReference type="EMBL" id="EME36548.1"/>
    </source>
</evidence>
<dbReference type="Gene3D" id="3.40.50.300">
    <property type="entry name" value="P-loop containing nucleotide triphosphate hydrolases"/>
    <property type="match status" value="2"/>
</dbReference>
<gene>
    <name evidence="3" type="ORF">C884_00342</name>
</gene>
<dbReference type="NCBIfam" id="NF041492">
    <property type="entry name" value="MobF"/>
    <property type="match status" value="1"/>
</dbReference>
<dbReference type="InterPro" id="IPR027417">
    <property type="entry name" value="P-loop_NTPase"/>
</dbReference>